<evidence type="ECO:0000313" key="2">
    <source>
        <dbReference type="EMBL" id="KAF9590565.1"/>
    </source>
</evidence>
<dbReference type="Pfam" id="PF00067">
    <property type="entry name" value="p450"/>
    <property type="match status" value="1"/>
</dbReference>
<evidence type="ECO:0000256" key="1">
    <source>
        <dbReference type="ARBA" id="ARBA00010617"/>
    </source>
</evidence>
<sequence>MARRICTTELITSNQIIRTENLGARCVDHMISWIRAEAQEKGSTIDIAQFVSLMNFNVIGNEKDGEPSNAQIYQKKNISTILVVSELSSFTGIVVQMSTQAHTLLELFTAGVDTTTAAIEWAMSELLCNPKTMEKVQSELEQ</sequence>
<keyword evidence="3" id="KW-1185">Reference proteome</keyword>
<dbReference type="GO" id="GO:0020037">
    <property type="term" value="F:heme binding"/>
    <property type="evidence" value="ECO:0007669"/>
    <property type="project" value="InterPro"/>
</dbReference>
<dbReference type="PANTHER" id="PTHR47950:SF44">
    <property type="entry name" value="CYTOCHROME P450, FAMILY 76, SUBFAMILY C, POLYPEPTIDE 5-RELATED"/>
    <property type="match status" value="1"/>
</dbReference>
<dbReference type="PANTHER" id="PTHR47950">
    <property type="entry name" value="CYTOCHROME P450, FAMILY 76, SUBFAMILY C, POLYPEPTIDE 5-RELATED"/>
    <property type="match status" value="1"/>
</dbReference>
<dbReference type="AlphaFoldDB" id="A0A835H1P5"/>
<dbReference type="InterPro" id="IPR002401">
    <property type="entry name" value="Cyt_P450_E_grp-I"/>
</dbReference>
<reference evidence="2 3" key="1">
    <citation type="submission" date="2020-10" db="EMBL/GenBank/DDBJ databases">
        <title>The Coptis chinensis genome and diversification of protoberbering-type alkaloids.</title>
        <authorList>
            <person name="Wang B."/>
            <person name="Shu S."/>
            <person name="Song C."/>
            <person name="Liu Y."/>
        </authorList>
    </citation>
    <scope>NUCLEOTIDE SEQUENCE [LARGE SCALE GENOMIC DNA]</scope>
    <source>
        <strain evidence="2">HL-2020</strain>
        <tissue evidence="2">Leaf</tissue>
    </source>
</reference>
<dbReference type="GO" id="GO:0005506">
    <property type="term" value="F:iron ion binding"/>
    <property type="evidence" value="ECO:0007669"/>
    <property type="project" value="InterPro"/>
</dbReference>
<gene>
    <name evidence="2" type="ORF">IFM89_035883</name>
</gene>
<organism evidence="2 3">
    <name type="scientific">Coptis chinensis</name>
    <dbReference type="NCBI Taxonomy" id="261450"/>
    <lineage>
        <taxon>Eukaryota</taxon>
        <taxon>Viridiplantae</taxon>
        <taxon>Streptophyta</taxon>
        <taxon>Embryophyta</taxon>
        <taxon>Tracheophyta</taxon>
        <taxon>Spermatophyta</taxon>
        <taxon>Magnoliopsida</taxon>
        <taxon>Ranunculales</taxon>
        <taxon>Ranunculaceae</taxon>
        <taxon>Coptidoideae</taxon>
        <taxon>Coptis</taxon>
    </lineage>
</organism>
<dbReference type="GO" id="GO:0016705">
    <property type="term" value="F:oxidoreductase activity, acting on paired donors, with incorporation or reduction of molecular oxygen"/>
    <property type="evidence" value="ECO:0007669"/>
    <property type="project" value="InterPro"/>
</dbReference>
<dbReference type="OrthoDB" id="2789670at2759"/>
<dbReference type="PRINTS" id="PR00463">
    <property type="entry name" value="EP450I"/>
</dbReference>
<dbReference type="Gene3D" id="1.10.630.10">
    <property type="entry name" value="Cytochrome P450"/>
    <property type="match status" value="1"/>
</dbReference>
<dbReference type="SUPFAM" id="SSF48264">
    <property type="entry name" value="Cytochrome P450"/>
    <property type="match status" value="1"/>
</dbReference>
<accession>A0A835H1P5</accession>
<dbReference type="GO" id="GO:0004497">
    <property type="term" value="F:monooxygenase activity"/>
    <property type="evidence" value="ECO:0007669"/>
    <property type="project" value="InterPro"/>
</dbReference>
<evidence type="ECO:0008006" key="4">
    <source>
        <dbReference type="Google" id="ProtNLM"/>
    </source>
</evidence>
<comment type="similarity">
    <text evidence="1">Belongs to the cytochrome P450 family.</text>
</comment>
<proteinExistence type="inferred from homology"/>
<name>A0A835H1P5_9MAGN</name>
<evidence type="ECO:0000313" key="3">
    <source>
        <dbReference type="Proteomes" id="UP000631114"/>
    </source>
</evidence>
<protein>
    <recommendedName>
        <fullName evidence="4">Cytochrome P450</fullName>
    </recommendedName>
</protein>
<dbReference type="EMBL" id="JADFTS010000009">
    <property type="protein sequence ID" value="KAF9590565.1"/>
    <property type="molecule type" value="Genomic_DNA"/>
</dbReference>
<dbReference type="InterPro" id="IPR036396">
    <property type="entry name" value="Cyt_P450_sf"/>
</dbReference>
<dbReference type="InterPro" id="IPR001128">
    <property type="entry name" value="Cyt_P450"/>
</dbReference>
<comment type="caution">
    <text evidence="2">The sequence shown here is derived from an EMBL/GenBank/DDBJ whole genome shotgun (WGS) entry which is preliminary data.</text>
</comment>
<dbReference type="Proteomes" id="UP000631114">
    <property type="component" value="Unassembled WGS sequence"/>
</dbReference>
<dbReference type="GO" id="GO:0044550">
    <property type="term" value="P:secondary metabolite biosynthetic process"/>
    <property type="evidence" value="ECO:0007669"/>
    <property type="project" value="UniProtKB-ARBA"/>
</dbReference>